<evidence type="ECO:0000256" key="5">
    <source>
        <dbReference type="RuleBase" id="RU363014"/>
    </source>
</evidence>
<dbReference type="GO" id="GO:0005634">
    <property type="term" value="C:nucleus"/>
    <property type="evidence" value="ECO:0007669"/>
    <property type="project" value="TreeGrafter"/>
</dbReference>
<evidence type="ECO:0000256" key="3">
    <source>
        <dbReference type="ARBA" id="ARBA00023235"/>
    </source>
</evidence>
<dbReference type="PANTHER" id="PTHR10657:SF41">
    <property type="entry name" value="PEPTIDYL-PROLYL CIS-TRANS ISOMERASE PIN1"/>
    <property type="match status" value="1"/>
</dbReference>
<keyword evidence="2 4" id="KW-0697">Rotamase</keyword>
<dbReference type="PROSITE" id="PS50198">
    <property type="entry name" value="PPIC_PPIASE_2"/>
    <property type="match status" value="1"/>
</dbReference>
<dbReference type="Proteomes" id="UP001289374">
    <property type="component" value="Unassembled WGS sequence"/>
</dbReference>
<evidence type="ECO:0000256" key="2">
    <source>
        <dbReference type="ARBA" id="ARBA00023110"/>
    </source>
</evidence>
<name>A0AAE1WY50_9LAMI</name>
<feature type="domain" description="PpiC" evidence="7">
    <location>
        <begin position="49"/>
        <end position="156"/>
    </location>
</feature>
<keyword evidence="9" id="KW-1185">Reference proteome</keyword>
<dbReference type="EMBL" id="JACGWL010000005">
    <property type="protein sequence ID" value="KAK4401443.1"/>
    <property type="molecule type" value="Genomic_DNA"/>
</dbReference>
<evidence type="ECO:0000256" key="6">
    <source>
        <dbReference type="SAM" id="MobiDB-lite"/>
    </source>
</evidence>
<dbReference type="EC" id="5.2.1.8" evidence="5"/>
<evidence type="ECO:0000256" key="4">
    <source>
        <dbReference type="PROSITE-ProRule" id="PRU00278"/>
    </source>
</evidence>
<evidence type="ECO:0000313" key="8">
    <source>
        <dbReference type="EMBL" id="KAK4401443.1"/>
    </source>
</evidence>
<evidence type="ECO:0000259" key="7">
    <source>
        <dbReference type="PROSITE" id="PS50198"/>
    </source>
</evidence>
<feature type="region of interest" description="Disordered" evidence="6">
    <location>
        <begin position="36"/>
        <end position="66"/>
    </location>
</feature>
<evidence type="ECO:0000256" key="1">
    <source>
        <dbReference type="ARBA" id="ARBA00000971"/>
    </source>
</evidence>
<gene>
    <name evidence="8" type="ORF">Sango_0885000</name>
</gene>
<protein>
    <recommendedName>
        <fullName evidence="5">Peptidyl-prolyl cis-trans isomerase</fullName>
        <ecNumber evidence="5">5.2.1.8</ecNumber>
    </recommendedName>
</protein>
<reference evidence="8" key="1">
    <citation type="submission" date="2020-06" db="EMBL/GenBank/DDBJ databases">
        <authorList>
            <person name="Li T."/>
            <person name="Hu X."/>
            <person name="Zhang T."/>
            <person name="Song X."/>
            <person name="Zhang H."/>
            <person name="Dai N."/>
            <person name="Sheng W."/>
            <person name="Hou X."/>
            <person name="Wei L."/>
        </authorList>
    </citation>
    <scope>NUCLEOTIDE SEQUENCE</scope>
    <source>
        <strain evidence="8">K16</strain>
        <tissue evidence="8">Leaf</tissue>
    </source>
</reference>
<reference evidence="8" key="2">
    <citation type="journal article" date="2024" name="Plant">
        <title>Genomic evolution and insights into agronomic trait innovations of Sesamum species.</title>
        <authorList>
            <person name="Miao H."/>
            <person name="Wang L."/>
            <person name="Qu L."/>
            <person name="Liu H."/>
            <person name="Sun Y."/>
            <person name="Le M."/>
            <person name="Wang Q."/>
            <person name="Wei S."/>
            <person name="Zheng Y."/>
            <person name="Lin W."/>
            <person name="Duan Y."/>
            <person name="Cao H."/>
            <person name="Xiong S."/>
            <person name="Wang X."/>
            <person name="Wei L."/>
            <person name="Li C."/>
            <person name="Ma Q."/>
            <person name="Ju M."/>
            <person name="Zhao R."/>
            <person name="Li G."/>
            <person name="Mu C."/>
            <person name="Tian Q."/>
            <person name="Mei H."/>
            <person name="Zhang T."/>
            <person name="Gao T."/>
            <person name="Zhang H."/>
        </authorList>
    </citation>
    <scope>NUCLEOTIDE SEQUENCE</scope>
    <source>
        <strain evidence="8">K16</strain>
    </source>
</reference>
<evidence type="ECO:0000313" key="9">
    <source>
        <dbReference type="Proteomes" id="UP001289374"/>
    </source>
</evidence>
<dbReference type="InterPro" id="IPR051370">
    <property type="entry name" value="PPIase_Pin1"/>
</dbReference>
<organism evidence="8 9">
    <name type="scientific">Sesamum angolense</name>
    <dbReference type="NCBI Taxonomy" id="2727404"/>
    <lineage>
        <taxon>Eukaryota</taxon>
        <taxon>Viridiplantae</taxon>
        <taxon>Streptophyta</taxon>
        <taxon>Embryophyta</taxon>
        <taxon>Tracheophyta</taxon>
        <taxon>Spermatophyta</taxon>
        <taxon>Magnoliopsida</taxon>
        <taxon>eudicotyledons</taxon>
        <taxon>Gunneridae</taxon>
        <taxon>Pentapetalae</taxon>
        <taxon>asterids</taxon>
        <taxon>lamiids</taxon>
        <taxon>Lamiales</taxon>
        <taxon>Pedaliaceae</taxon>
        <taxon>Sesamum</taxon>
    </lineage>
</organism>
<comment type="caution">
    <text evidence="8">The sequence shown here is derived from an EMBL/GenBank/DDBJ whole genome shotgun (WGS) entry which is preliminary data.</text>
</comment>
<dbReference type="GO" id="GO:0005829">
    <property type="term" value="C:cytosol"/>
    <property type="evidence" value="ECO:0007669"/>
    <property type="project" value="TreeGrafter"/>
</dbReference>
<dbReference type="InterPro" id="IPR000297">
    <property type="entry name" value="PPIase_PpiC"/>
</dbReference>
<dbReference type="AlphaFoldDB" id="A0AAE1WY50"/>
<sequence>MGNSSQVASYAEYRTGSENVGAVLCAYSDIATSKKRRPYNGQIPGSPPEDPEGRGIPPQDTRAQNIRDDILSGKSRFEDVGPALRLQLSKPAAILTSLVEHNLVSRLGSHYVCSFSPFGRGQMQKPFEDATYGLKVGEISDIVDTDSGAHIIMRTG</sequence>
<dbReference type="GO" id="GO:0003755">
    <property type="term" value="F:peptidyl-prolyl cis-trans isomerase activity"/>
    <property type="evidence" value="ECO:0007669"/>
    <property type="project" value="UniProtKB-UniRule"/>
</dbReference>
<comment type="catalytic activity">
    <reaction evidence="1 5">
        <text>[protein]-peptidylproline (omega=180) = [protein]-peptidylproline (omega=0)</text>
        <dbReference type="Rhea" id="RHEA:16237"/>
        <dbReference type="Rhea" id="RHEA-COMP:10747"/>
        <dbReference type="Rhea" id="RHEA-COMP:10748"/>
        <dbReference type="ChEBI" id="CHEBI:83833"/>
        <dbReference type="ChEBI" id="CHEBI:83834"/>
        <dbReference type="EC" id="5.2.1.8"/>
    </reaction>
</comment>
<dbReference type="SUPFAM" id="SSF54534">
    <property type="entry name" value="FKBP-like"/>
    <property type="match status" value="1"/>
</dbReference>
<dbReference type="InterPro" id="IPR046357">
    <property type="entry name" value="PPIase_dom_sf"/>
</dbReference>
<dbReference type="PANTHER" id="PTHR10657">
    <property type="entry name" value="PEPTIDYL-PROLYL CIS-TRANS ISOMERASE"/>
    <property type="match status" value="1"/>
</dbReference>
<dbReference type="Gene3D" id="3.10.50.40">
    <property type="match status" value="1"/>
</dbReference>
<accession>A0AAE1WY50</accession>
<dbReference type="Pfam" id="PF00639">
    <property type="entry name" value="Rotamase"/>
    <property type="match status" value="1"/>
</dbReference>
<proteinExistence type="predicted"/>
<keyword evidence="3 4" id="KW-0413">Isomerase</keyword>